<evidence type="ECO:0000256" key="10">
    <source>
        <dbReference type="HAMAP-Rule" id="MF_01499"/>
    </source>
</evidence>
<dbReference type="NCBIfam" id="TIGR00159">
    <property type="entry name" value="diadenylate cyclase CdaA"/>
    <property type="match status" value="1"/>
</dbReference>
<dbReference type="Proteomes" id="UP000010146">
    <property type="component" value="Unassembled WGS sequence"/>
</dbReference>
<dbReference type="Pfam" id="PF02457">
    <property type="entry name" value="DAC"/>
    <property type="match status" value="1"/>
</dbReference>
<sequence length="280" mass="31306">MNFLFTGLIDIIKTMRINDIVDILIIAYVLYRLILVIHKTRAEQLLKGLAVLIIITKLSEWLQLRTVNYILRNAMTVGVIALLIVFQPELRRGLESLGRSGFLGKNFFFFNEDEKDMSEVIGEICDAVQYLSRSKIGALIVIERETGLNEIIETGIAMDSKISSELLINTFIPNTPLHDGAVIIRGDRIMAAGCFLPLTDNQNLSSELGTRHRAGLGVTEISDAIAIIVSEETGIISLAQNGRLSRHLDPKTLKEVLSSILDVKENKKPVWRKWGNKHAD</sequence>
<evidence type="ECO:0000256" key="7">
    <source>
        <dbReference type="ARBA" id="ARBA00022840"/>
    </source>
</evidence>
<keyword evidence="2 10" id="KW-1003">Cell membrane</keyword>
<evidence type="ECO:0000256" key="8">
    <source>
        <dbReference type="ARBA" id="ARBA00022989"/>
    </source>
</evidence>
<keyword evidence="6 10" id="KW-0547">Nucleotide-binding</keyword>
<dbReference type="GO" id="GO:0005524">
    <property type="term" value="F:ATP binding"/>
    <property type="evidence" value="ECO:0007669"/>
    <property type="project" value="UniProtKB-UniRule"/>
</dbReference>
<organism evidence="12 13">
    <name type="scientific">Caldanaerobacter subterraneus subsp. pacificus DSM 12653</name>
    <dbReference type="NCBI Taxonomy" id="391606"/>
    <lineage>
        <taxon>Bacteria</taxon>
        <taxon>Bacillati</taxon>
        <taxon>Bacillota</taxon>
        <taxon>Clostridia</taxon>
        <taxon>Thermoanaerobacterales</taxon>
        <taxon>Thermoanaerobacteraceae</taxon>
        <taxon>Caldanaerobacter</taxon>
    </lineage>
</organism>
<gene>
    <name evidence="10" type="primary">dacA</name>
    <name evidence="12" type="ORF">CDSM653_01955</name>
</gene>
<keyword evidence="9 10" id="KW-0472">Membrane</keyword>
<evidence type="ECO:0000256" key="1">
    <source>
        <dbReference type="ARBA" id="ARBA00000877"/>
    </source>
</evidence>
<reference evidence="13" key="3">
    <citation type="submission" date="2015-02" db="EMBL/GenBank/DDBJ databases">
        <title>Genome analysis of three genomes within the thermophilic hydrogenogenic bacterial species Caldanaerobacter subterraneus.</title>
        <authorList>
            <person name="Sant'Anna F.H."/>
            <person name="Lebedinsky A."/>
            <person name="Sokolova T."/>
            <person name="Robb F.T."/>
            <person name="Gonzalez J.M."/>
        </authorList>
    </citation>
    <scope>NUCLEOTIDE SEQUENCE [LARGE SCALE GENOMIC DNA]</scope>
    <source>
        <strain evidence="13">DSM 12653</strain>
    </source>
</reference>
<dbReference type="EC" id="2.7.7.85" evidence="10"/>
<feature type="domain" description="DAC" evidence="11">
    <location>
        <begin position="87"/>
        <end position="250"/>
    </location>
</feature>
<dbReference type="PANTHER" id="PTHR34185">
    <property type="entry name" value="DIADENYLATE CYCLASE"/>
    <property type="match status" value="1"/>
</dbReference>
<evidence type="ECO:0000256" key="2">
    <source>
        <dbReference type="ARBA" id="ARBA00022475"/>
    </source>
</evidence>
<reference evidence="12 13" key="2">
    <citation type="journal article" date="2015" name="BMC Genomics">
        <title>Analysis of three genomes within the thermophilic bacterial species Caldanaerobacter subterraneus with a focus on carbon monoxide dehydrogenase evolution and hydrolase diversity.</title>
        <authorList>
            <person name="Sant'Anna F.H."/>
            <person name="Lebedinsky A.V."/>
            <person name="Sokolova T.G."/>
            <person name="Robb F.T."/>
            <person name="Gonzalez J.M."/>
        </authorList>
    </citation>
    <scope>NUCLEOTIDE SEQUENCE [LARGE SCALE GENOMIC DNA]</scope>
    <source>
        <strain evidence="12 13">DSM 12653</strain>
    </source>
</reference>
<comment type="caution">
    <text evidence="12">The sequence shown here is derived from an EMBL/GenBank/DDBJ whole genome shotgun (WGS) entry which is preliminary data.</text>
</comment>
<comment type="subunit">
    <text evidence="10">Probably a homodimer.</text>
</comment>
<dbReference type="InterPro" id="IPR036888">
    <property type="entry name" value="DNA_integrity_DisA_N_sf"/>
</dbReference>
<feature type="transmembrane region" description="Helical" evidence="10">
    <location>
        <begin position="20"/>
        <end position="38"/>
    </location>
</feature>
<evidence type="ECO:0000256" key="9">
    <source>
        <dbReference type="ARBA" id="ARBA00023136"/>
    </source>
</evidence>
<comment type="catalytic activity">
    <reaction evidence="1 10">
        <text>2 ATP = 3',3'-c-di-AMP + 2 diphosphate</text>
        <dbReference type="Rhea" id="RHEA:35655"/>
        <dbReference type="ChEBI" id="CHEBI:30616"/>
        <dbReference type="ChEBI" id="CHEBI:33019"/>
        <dbReference type="ChEBI" id="CHEBI:71500"/>
        <dbReference type="EC" id="2.7.7.85"/>
    </reaction>
</comment>
<dbReference type="PROSITE" id="PS51794">
    <property type="entry name" value="DAC"/>
    <property type="match status" value="1"/>
</dbReference>
<protein>
    <recommendedName>
        <fullName evidence="10">Diadenylate cyclase</fullName>
        <shortName evidence="10">DAC</shortName>
        <ecNumber evidence="10">2.7.7.85</ecNumber>
    </recommendedName>
    <alternativeName>
        <fullName evidence="10">Cyclic-di-AMP synthase</fullName>
        <shortName evidence="10">c-di-AMP synthase</shortName>
    </alternativeName>
</protein>
<dbReference type="InterPro" id="IPR034701">
    <property type="entry name" value="CdaA"/>
</dbReference>
<dbReference type="PANTHER" id="PTHR34185:SF1">
    <property type="entry name" value="DIADENYLATE CYCLASE"/>
    <property type="match status" value="1"/>
</dbReference>
<dbReference type="EMBL" id="ABXP02000106">
    <property type="protein sequence ID" value="KKC29104.1"/>
    <property type="molecule type" value="Genomic_DNA"/>
</dbReference>
<dbReference type="Pfam" id="PF19293">
    <property type="entry name" value="CdaA_N"/>
    <property type="match status" value="1"/>
</dbReference>
<evidence type="ECO:0000256" key="3">
    <source>
        <dbReference type="ARBA" id="ARBA00022679"/>
    </source>
</evidence>
<evidence type="ECO:0000313" key="12">
    <source>
        <dbReference type="EMBL" id="KKC29104.1"/>
    </source>
</evidence>
<evidence type="ECO:0000256" key="5">
    <source>
        <dbReference type="ARBA" id="ARBA00022695"/>
    </source>
</evidence>
<dbReference type="InterPro" id="IPR014046">
    <property type="entry name" value="C-di-AMP_synthase"/>
</dbReference>
<name>A0A0F5PMN7_9THEO</name>
<evidence type="ECO:0000259" key="11">
    <source>
        <dbReference type="PROSITE" id="PS51794"/>
    </source>
</evidence>
<evidence type="ECO:0000256" key="6">
    <source>
        <dbReference type="ARBA" id="ARBA00022741"/>
    </source>
</evidence>
<dbReference type="InterPro" id="IPR003390">
    <property type="entry name" value="DNA_integrity_scan_DisA_N"/>
</dbReference>
<dbReference type="HAMAP" id="MF_01499">
    <property type="entry name" value="DacA"/>
    <property type="match status" value="1"/>
</dbReference>
<accession>A0A0F5PMN7</accession>
<dbReference type="InterPro" id="IPR045585">
    <property type="entry name" value="CdaA_N"/>
</dbReference>
<dbReference type="FunFam" id="3.40.1700.10:FF:000002">
    <property type="entry name" value="Diadenylate cyclase"/>
    <property type="match status" value="1"/>
</dbReference>
<feature type="transmembrane region" description="Helical" evidence="10">
    <location>
        <begin position="69"/>
        <end position="86"/>
    </location>
</feature>
<keyword evidence="7 10" id="KW-0067">ATP-binding</keyword>
<reference evidence="12 13" key="1">
    <citation type="submission" date="2008-07" db="EMBL/GenBank/DDBJ databases">
        <authorList>
            <person name="Gonzalez J."/>
            <person name="Sokolova T."/>
            <person name="Ferriera S."/>
            <person name="Johnson J."/>
            <person name="Kravitz S."/>
            <person name="Beeson K."/>
            <person name="Sutton G."/>
            <person name="Rogers Y.-H."/>
            <person name="Friedman R."/>
            <person name="Frazier M."/>
            <person name="Venter J.C."/>
        </authorList>
    </citation>
    <scope>NUCLEOTIDE SEQUENCE [LARGE SCALE GENOMIC DNA]</scope>
    <source>
        <strain evidence="12 13">DSM 12653</strain>
    </source>
</reference>
<dbReference type="GO" id="GO:0006171">
    <property type="term" value="P:cAMP biosynthetic process"/>
    <property type="evidence" value="ECO:0007669"/>
    <property type="project" value="InterPro"/>
</dbReference>
<dbReference type="AlphaFoldDB" id="A0A0F5PMN7"/>
<evidence type="ECO:0000256" key="4">
    <source>
        <dbReference type="ARBA" id="ARBA00022692"/>
    </source>
</evidence>
<dbReference type="GO" id="GO:0106408">
    <property type="term" value="F:diadenylate cyclase activity"/>
    <property type="evidence" value="ECO:0007669"/>
    <property type="project" value="UniProtKB-EC"/>
</dbReference>
<keyword evidence="3 10" id="KW-0808">Transferase</keyword>
<keyword evidence="8 10" id="KW-1133">Transmembrane helix</keyword>
<comment type="similarity">
    <text evidence="10">Belongs to the adenylate cyclase family. DacA/CdaA subfamily.</text>
</comment>
<dbReference type="Gene3D" id="3.40.1700.10">
    <property type="entry name" value="DNA integrity scanning protein, DisA, N-terminal domain"/>
    <property type="match status" value="1"/>
</dbReference>
<evidence type="ECO:0000313" key="13">
    <source>
        <dbReference type="Proteomes" id="UP000010146"/>
    </source>
</evidence>
<dbReference type="SUPFAM" id="SSF143597">
    <property type="entry name" value="YojJ-like"/>
    <property type="match status" value="1"/>
</dbReference>
<keyword evidence="5 10" id="KW-0548">Nucleotidyltransferase</keyword>
<comment type="caution">
    <text evidence="10">Lacks conserved residue(s) required for the propagation of feature annotation.</text>
</comment>
<dbReference type="PIRSF" id="PIRSF004793">
    <property type="entry name" value="UCP004793"/>
    <property type="match status" value="1"/>
</dbReference>
<dbReference type="GO" id="GO:0004016">
    <property type="term" value="F:adenylate cyclase activity"/>
    <property type="evidence" value="ECO:0007669"/>
    <property type="project" value="UniProtKB-UniRule"/>
</dbReference>
<dbReference type="InterPro" id="IPR050338">
    <property type="entry name" value="DisA"/>
</dbReference>
<comment type="function">
    <text evidence="10">Catalyzes the condensation of 2 ATP molecules into cyclic di-AMP (c-di-AMP), a second messenger used to regulate differing processes in different bacteria.</text>
</comment>
<keyword evidence="4 10" id="KW-0812">Transmembrane</keyword>
<proteinExistence type="inferred from homology"/>